<evidence type="ECO:0000256" key="5">
    <source>
        <dbReference type="SAM" id="SignalP"/>
    </source>
</evidence>
<dbReference type="SMART" id="SM00409">
    <property type="entry name" value="IG"/>
    <property type="match status" value="5"/>
</dbReference>
<name>A0AAR5PU58_DENPD</name>
<dbReference type="Proteomes" id="UP000019118">
    <property type="component" value="Unassembled WGS sequence"/>
</dbReference>
<dbReference type="InterPro" id="IPR007110">
    <property type="entry name" value="Ig-like_dom"/>
</dbReference>
<dbReference type="Pfam" id="PF13927">
    <property type="entry name" value="Ig_3"/>
    <property type="match status" value="3"/>
</dbReference>
<sequence>MFGVMNFPGVFLWLFGAATALNTGSHFVTHTEPFQTRATTGTTLSAQALVGGTALLPCDLTTSARNDSVVLVVWYKDEHTPIYSYDVRGSFGIRPSHWTDDKIKSRALYRTSTEPSTLSVVNVSENDDGEYRCRIDYLKSPTINLRVRLTVIVPPEAPRITDESGKEIAQIAGPYEEGSDLKLNCVVRGGKPMPVIKWWHEGKLIESSETHIRYQNVLSNQLTIHGLQRSHQNATFTCQASNNNISQPLSASTSIDVYSRPISTEILSSNQPFSADRKYPIPCQTFGSRPPAKIIWILDGKELKPPKFNISATNSDDNNSTTSTLTIVPSRQDNGRTLTCQAINLKVKKGIEEASLQLNVYYVPILHLSLGSNLNPDDIEEGDDVYFECKVNSNPQAYKVVWKHNNLVMQANQKAGIIISSRALALQGVTRSQAGNYSCVASNVEGDGDSNIVQLKIMYKPICRRNQKQIYGVARHENTKILCEVESYPPPDSFSWSFNNSAESIEFPQTRYNSENYLYSSTLTYSPITELDYGTVMCWANNLAGRQHEPCIFHVIGAGKPDPLHNCSIVNRTNDSLEVECTEGFDGGQPQYFRLEVYDRKTGLIQANVSAKFPLFIVSGLDPGTELKMVIYAANSKGRSDPVLLEGFTLKVAEKQTVLSLGTRDQIEIAPMLGLMVGIVTALLLITVIVLATLKICQSRRCGSRAFRDRFFPPKRKVVMQQRCDSIDLFEKDDRNPDVVPSNKDSDYQLGSAAQTPGLNNSVISVSGNPNDFATTVSSPVSSPSTINNITPLAEAYMARNRNFTSPNTSTSNEVVYAELQLARPKSLDAIKNGGQQLSAAQQYATLRKGDESTIYTKIDHGRRPPPPVPISRTSPIISPVTAMFPTSKQGLYHREVVTVRTPLMGCQQESCV</sequence>
<dbReference type="SUPFAM" id="SSF49265">
    <property type="entry name" value="Fibronectin type III"/>
    <property type="match status" value="1"/>
</dbReference>
<keyword evidence="5" id="KW-0732">Signal</keyword>
<dbReference type="CDD" id="cd00096">
    <property type="entry name" value="Ig"/>
    <property type="match status" value="2"/>
</dbReference>
<protein>
    <submittedName>
        <fullName evidence="8">Uncharacterized protein</fullName>
    </submittedName>
</protein>
<keyword evidence="4" id="KW-1133">Transmembrane helix</keyword>
<accession>A0AAR5PU58</accession>
<reference evidence="9" key="1">
    <citation type="journal article" date="2013" name="Genome Biol.">
        <title>Draft genome of the mountain pine beetle, Dendroctonus ponderosae Hopkins, a major forest pest.</title>
        <authorList>
            <person name="Keeling C.I."/>
            <person name="Yuen M.M."/>
            <person name="Liao N.Y."/>
            <person name="Docking T.R."/>
            <person name="Chan S.K."/>
            <person name="Taylor G.A."/>
            <person name="Palmquist D.L."/>
            <person name="Jackman S.D."/>
            <person name="Nguyen A."/>
            <person name="Li M."/>
            <person name="Henderson H."/>
            <person name="Janes J.K."/>
            <person name="Zhao Y."/>
            <person name="Pandoh P."/>
            <person name="Moore R."/>
            <person name="Sperling F.A."/>
            <person name="Huber D.P."/>
            <person name="Birol I."/>
            <person name="Jones S.J."/>
            <person name="Bohlmann J."/>
        </authorList>
    </citation>
    <scope>NUCLEOTIDE SEQUENCE</scope>
</reference>
<proteinExistence type="predicted"/>
<dbReference type="KEGG" id="dpa:109540556"/>
<dbReference type="Gene3D" id="2.60.40.10">
    <property type="entry name" value="Immunoglobulins"/>
    <property type="match status" value="6"/>
</dbReference>
<dbReference type="SUPFAM" id="SSF48726">
    <property type="entry name" value="Immunoglobulin"/>
    <property type="match status" value="5"/>
</dbReference>
<feature type="domain" description="Ig-like" evidence="6">
    <location>
        <begin position="364"/>
        <end position="456"/>
    </location>
</feature>
<dbReference type="PROSITE" id="PS50835">
    <property type="entry name" value="IG_LIKE"/>
    <property type="match status" value="5"/>
</dbReference>
<dbReference type="InterPro" id="IPR003598">
    <property type="entry name" value="Ig_sub2"/>
</dbReference>
<dbReference type="PROSITE" id="PS50853">
    <property type="entry name" value="FN3"/>
    <property type="match status" value="1"/>
</dbReference>
<dbReference type="PANTHER" id="PTHR23278">
    <property type="entry name" value="SIDESTEP PROTEIN"/>
    <property type="match status" value="1"/>
</dbReference>
<dbReference type="GeneID" id="109540556"/>
<evidence type="ECO:0000256" key="4">
    <source>
        <dbReference type="SAM" id="Phobius"/>
    </source>
</evidence>
<organism evidence="8 9">
    <name type="scientific">Dendroctonus ponderosae</name>
    <name type="common">Mountain pine beetle</name>
    <dbReference type="NCBI Taxonomy" id="77166"/>
    <lineage>
        <taxon>Eukaryota</taxon>
        <taxon>Metazoa</taxon>
        <taxon>Ecdysozoa</taxon>
        <taxon>Arthropoda</taxon>
        <taxon>Hexapoda</taxon>
        <taxon>Insecta</taxon>
        <taxon>Pterygota</taxon>
        <taxon>Neoptera</taxon>
        <taxon>Endopterygota</taxon>
        <taxon>Coleoptera</taxon>
        <taxon>Polyphaga</taxon>
        <taxon>Cucujiformia</taxon>
        <taxon>Curculionidae</taxon>
        <taxon>Scolytinae</taxon>
        <taxon>Dendroctonus</taxon>
    </lineage>
</organism>
<keyword evidence="2 4" id="KW-0472">Membrane</keyword>
<evidence type="ECO:0000259" key="6">
    <source>
        <dbReference type="PROSITE" id="PS50835"/>
    </source>
</evidence>
<feature type="domain" description="Fibronectin type-III" evidence="7">
    <location>
        <begin position="560"/>
        <end position="653"/>
    </location>
</feature>
<evidence type="ECO:0000313" key="8">
    <source>
        <dbReference type="EnsemblMetazoa" id="XP_019764544.1"/>
    </source>
</evidence>
<keyword evidence="3" id="KW-1015">Disulfide bond</keyword>
<dbReference type="InterPro" id="IPR036116">
    <property type="entry name" value="FN3_sf"/>
</dbReference>
<keyword evidence="9" id="KW-1185">Reference proteome</keyword>
<comment type="subcellular location">
    <subcellularLocation>
        <location evidence="1">Membrane</location>
        <topology evidence="1">Single-pass membrane protein</topology>
    </subcellularLocation>
</comment>
<dbReference type="InterPro" id="IPR036179">
    <property type="entry name" value="Ig-like_dom_sf"/>
</dbReference>
<dbReference type="InterPro" id="IPR013162">
    <property type="entry name" value="CD80_C2-set"/>
</dbReference>
<dbReference type="PANTHER" id="PTHR23278:SF19">
    <property type="entry name" value="OBSCURIN"/>
    <property type="match status" value="1"/>
</dbReference>
<dbReference type="AlphaFoldDB" id="A0AAR5PU58"/>
<reference evidence="8" key="2">
    <citation type="submission" date="2024-08" db="UniProtKB">
        <authorList>
            <consortium name="EnsemblMetazoa"/>
        </authorList>
    </citation>
    <scope>IDENTIFICATION</scope>
</reference>
<feature type="domain" description="Ig-like" evidence="6">
    <location>
        <begin position="158"/>
        <end position="254"/>
    </location>
</feature>
<evidence type="ECO:0000256" key="1">
    <source>
        <dbReference type="ARBA" id="ARBA00004167"/>
    </source>
</evidence>
<dbReference type="Pfam" id="PF08205">
    <property type="entry name" value="C2-set_2"/>
    <property type="match status" value="1"/>
</dbReference>
<dbReference type="InterPro" id="IPR003961">
    <property type="entry name" value="FN3_dom"/>
</dbReference>
<dbReference type="GO" id="GO:0016020">
    <property type="term" value="C:membrane"/>
    <property type="evidence" value="ECO:0007669"/>
    <property type="project" value="UniProtKB-SubCell"/>
</dbReference>
<evidence type="ECO:0000259" key="7">
    <source>
        <dbReference type="PROSITE" id="PS50853"/>
    </source>
</evidence>
<feature type="signal peptide" evidence="5">
    <location>
        <begin position="1"/>
        <end position="20"/>
    </location>
</feature>
<feature type="domain" description="Ig-like" evidence="6">
    <location>
        <begin position="461"/>
        <end position="542"/>
    </location>
</feature>
<dbReference type="InterPro" id="IPR003599">
    <property type="entry name" value="Ig_sub"/>
</dbReference>
<feature type="transmembrane region" description="Helical" evidence="4">
    <location>
        <begin position="669"/>
        <end position="694"/>
    </location>
</feature>
<feature type="chain" id="PRO_5043333414" evidence="5">
    <location>
        <begin position="21"/>
        <end position="913"/>
    </location>
</feature>
<evidence type="ECO:0000313" key="9">
    <source>
        <dbReference type="Proteomes" id="UP000019118"/>
    </source>
</evidence>
<keyword evidence="4" id="KW-0812">Transmembrane</keyword>
<evidence type="ECO:0000256" key="2">
    <source>
        <dbReference type="ARBA" id="ARBA00023136"/>
    </source>
</evidence>
<feature type="domain" description="Ig-like" evidence="6">
    <location>
        <begin position="261"/>
        <end position="357"/>
    </location>
</feature>
<dbReference type="CDD" id="cd00063">
    <property type="entry name" value="FN3"/>
    <property type="match status" value="1"/>
</dbReference>
<evidence type="ECO:0000256" key="3">
    <source>
        <dbReference type="ARBA" id="ARBA00023157"/>
    </source>
</evidence>
<dbReference type="SMART" id="SM00408">
    <property type="entry name" value="IGc2"/>
    <property type="match status" value="3"/>
</dbReference>
<dbReference type="EnsemblMetazoa" id="XM_019908985.1">
    <property type="protein sequence ID" value="XP_019764544.1"/>
    <property type="gene ID" value="LOC109540556"/>
</dbReference>
<dbReference type="InterPro" id="IPR013783">
    <property type="entry name" value="Ig-like_fold"/>
</dbReference>
<feature type="domain" description="Ig-like" evidence="6">
    <location>
        <begin position="33"/>
        <end position="150"/>
    </location>
</feature>